<evidence type="ECO:0000259" key="5">
    <source>
        <dbReference type="PROSITE" id="PS50931"/>
    </source>
</evidence>
<dbReference type="FunFam" id="1.10.10.10:FF:000001">
    <property type="entry name" value="LysR family transcriptional regulator"/>
    <property type="match status" value="1"/>
</dbReference>
<dbReference type="RefSeq" id="WP_248994027.1">
    <property type="nucleotide sequence ID" value="NZ_JAKIKP010000001.1"/>
</dbReference>
<keyword evidence="3" id="KW-0238">DNA-binding</keyword>
<accession>A0A9X1ZGX0</accession>
<evidence type="ECO:0000313" key="7">
    <source>
        <dbReference type="Proteomes" id="UP001139333"/>
    </source>
</evidence>
<sequence>MEIRHLKHFVVLAELRHFYRAAEKLDISQPSLSKSIKRFEQLIGGQLFYRNTKDLQITSLGLLVLEHSQKILREYDCLQQEISKLNGLDVRELFIGASPIPSNSLVGPIIGQYLQEHPDMTVELKVASWDDLYKQLLNRQIDFFVAETKLTEIEQSELVEMIDLPPFPVIFCCRPQHPLLSLPRVFMPTLRDFPLAIPRHLPQKVADAFEDLFAIKRDDFAGLVRFEQFHPIKEAVMTGDIVALTPEIAVRTEINNGMLTRLMPTMMPELSARYSVVYLKEKSQSANEKAFIDFLKKRAVNVKNQPVVEPLSA</sequence>
<evidence type="ECO:0000256" key="1">
    <source>
        <dbReference type="ARBA" id="ARBA00009437"/>
    </source>
</evidence>
<evidence type="ECO:0000256" key="2">
    <source>
        <dbReference type="ARBA" id="ARBA00023015"/>
    </source>
</evidence>
<name>A0A9X1ZGX0_9GAMM</name>
<keyword evidence="7" id="KW-1185">Reference proteome</keyword>
<evidence type="ECO:0000256" key="3">
    <source>
        <dbReference type="ARBA" id="ARBA00023125"/>
    </source>
</evidence>
<dbReference type="Gene3D" id="1.10.10.10">
    <property type="entry name" value="Winged helix-like DNA-binding domain superfamily/Winged helix DNA-binding domain"/>
    <property type="match status" value="1"/>
</dbReference>
<gene>
    <name evidence="6" type="ORF">L2672_01325</name>
</gene>
<organism evidence="6 7">
    <name type="scientific">Shewanella gaetbuli</name>
    <dbReference type="NCBI Taxonomy" id="220752"/>
    <lineage>
        <taxon>Bacteria</taxon>
        <taxon>Pseudomonadati</taxon>
        <taxon>Pseudomonadota</taxon>
        <taxon>Gammaproteobacteria</taxon>
        <taxon>Alteromonadales</taxon>
        <taxon>Shewanellaceae</taxon>
        <taxon>Shewanella</taxon>
    </lineage>
</organism>
<dbReference type="PANTHER" id="PTHR30126:SF98">
    <property type="entry name" value="HTH-TYPE TRANSCRIPTIONAL ACTIVATOR BAUR"/>
    <property type="match status" value="1"/>
</dbReference>
<dbReference type="InterPro" id="IPR036388">
    <property type="entry name" value="WH-like_DNA-bd_sf"/>
</dbReference>
<dbReference type="PANTHER" id="PTHR30126">
    <property type="entry name" value="HTH-TYPE TRANSCRIPTIONAL REGULATOR"/>
    <property type="match status" value="1"/>
</dbReference>
<dbReference type="EMBL" id="JAKIKP010000001">
    <property type="protein sequence ID" value="MCL1141341.1"/>
    <property type="molecule type" value="Genomic_DNA"/>
</dbReference>
<evidence type="ECO:0000256" key="4">
    <source>
        <dbReference type="ARBA" id="ARBA00023163"/>
    </source>
</evidence>
<keyword evidence="4" id="KW-0804">Transcription</keyword>
<comment type="similarity">
    <text evidence="1">Belongs to the LysR transcriptional regulatory family.</text>
</comment>
<dbReference type="InterPro" id="IPR000847">
    <property type="entry name" value="LysR_HTH_N"/>
</dbReference>
<dbReference type="InterPro" id="IPR005119">
    <property type="entry name" value="LysR_subst-bd"/>
</dbReference>
<dbReference type="PROSITE" id="PS50931">
    <property type="entry name" value="HTH_LYSR"/>
    <property type="match status" value="1"/>
</dbReference>
<dbReference type="AlphaFoldDB" id="A0A9X1ZGX0"/>
<proteinExistence type="inferred from homology"/>
<dbReference type="CDD" id="cd05466">
    <property type="entry name" value="PBP2_LTTR_substrate"/>
    <property type="match status" value="1"/>
</dbReference>
<dbReference type="Pfam" id="PF03466">
    <property type="entry name" value="LysR_substrate"/>
    <property type="match status" value="1"/>
</dbReference>
<dbReference type="Pfam" id="PF00126">
    <property type="entry name" value="HTH_1"/>
    <property type="match status" value="1"/>
</dbReference>
<comment type="caution">
    <text evidence="6">The sequence shown here is derived from an EMBL/GenBank/DDBJ whole genome shotgun (WGS) entry which is preliminary data.</text>
</comment>
<protein>
    <submittedName>
        <fullName evidence="6">LysR family transcriptional regulator</fullName>
    </submittedName>
</protein>
<dbReference type="InterPro" id="IPR036390">
    <property type="entry name" value="WH_DNA-bd_sf"/>
</dbReference>
<dbReference type="GO" id="GO:0003700">
    <property type="term" value="F:DNA-binding transcription factor activity"/>
    <property type="evidence" value="ECO:0007669"/>
    <property type="project" value="InterPro"/>
</dbReference>
<dbReference type="SUPFAM" id="SSF53850">
    <property type="entry name" value="Periplasmic binding protein-like II"/>
    <property type="match status" value="1"/>
</dbReference>
<feature type="domain" description="HTH lysR-type" evidence="5">
    <location>
        <begin position="1"/>
        <end position="58"/>
    </location>
</feature>
<dbReference type="Gene3D" id="3.40.190.290">
    <property type="match status" value="1"/>
</dbReference>
<dbReference type="SUPFAM" id="SSF46785">
    <property type="entry name" value="Winged helix' DNA-binding domain"/>
    <property type="match status" value="1"/>
</dbReference>
<keyword evidence="2" id="KW-0805">Transcription regulation</keyword>
<evidence type="ECO:0000313" key="6">
    <source>
        <dbReference type="EMBL" id="MCL1141341.1"/>
    </source>
</evidence>
<dbReference type="PRINTS" id="PR00039">
    <property type="entry name" value="HTHLYSR"/>
</dbReference>
<reference evidence="6" key="1">
    <citation type="submission" date="2022-01" db="EMBL/GenBank/DDBJ databases">
        <title>Whole genome-based taxonomy of the Shewanellaceae.</title>
        <authorList>
            <person name="Martin-Rodriguez A.J."/>
        </authorList>
    </citation>
    <scope>NUCLEOTIDE SEQUENCE</scope>
    <source>
        <strain evidence="6">DSM 16422</strain>
    </source>
</reference>
<dbReference type="GO" id="GO:0000976">
    <property type="term" value="F:transcription cis-regulatory region binding"/>
    <property type="evidence" value="ECO:0007669"/>
    <property type="project" value="TreeGrafter"/>
</dbReference>
<dbReference type="Proteomes" id="UP001139333">
    <property type="component" value="Unassembled WGS sequence"/>
</dbReference>